<protein>
    <submittedName>
        <fullName evidence="2">Uncharacterized protein</fullName>
    </submittedName>
</protein>
<evidence type="ECO:0000313" key="2">
    <source>
        <dbReference type="EMBL" id="AKY04358.1"/>
    </source>
</evidence>
<keyword evidence="1" id="KW-0812">Transmembrane</keyword>
<dbReference type="AlphaFoldDB" id="A0A0K1YBQ3"/>
<name>A0A0K1YBQ3_9EURY</name>
<feature type="transmembrane region" description="Helical" evidence="1">
    <location>
        <begin position="79"/>
        <end position="101"/>
    </location>
</feature>
<keyword evidence="1" id="KW-1133">Transmembrane helix</keyword>
<evidence type="ECO:0000256" key="1">
    <source>
        <dbReference type="SAM" id="Phobius"/>
    </source>
</evidence>
<feature type="transmembrane region" description="Helical" evidence="1">
    <location>
        <begin position="40"/>
        <end position="59"/>
    </location>
</feature>
<proteinExistence type="predicted"/>
<keyword evidence="1" id="KW-0472">Membrane</keyword>
<reference evidence="2" key="1">
    <citation type="journal article" date="2015" name="BMC Genomics">
        <title>Diversity of the cell-wall associated genomic island of the archaeon Haloquadratum walsbyi.</title>
        <authorList>
            <person name="Martin-Cuadrado A.B."/>
            <person name="Pasic L."/>
            <person name="Rodriguez-Valera F."/>
        </authorList>
    </citation>
    <scope>NUCLEOTIDE SEQUENCE</scope>
</reference>
<organism evidence="2">
    <name type="scientific">uncultured haloarchaeon</name>
    <dbReference type="NCBI Taxonomy" id="160804"/>
    <lineage>
        <taxon>Archaea</taxon>
        <taxon>Methanobacteriati</taxon>
        <taxon>Methanobacteriota</taxon>
        <taxon>Stenosarchaea group</taxon>
        <taxon>Halobacteria</taxon>
        <taxon>Halobacteriales</taxon>
        <taxon>Halobacteriaceae</taxon>
        <taxon>environmental samples</taxon>
    </lineage>
</organism>
<accession>A0A0K1YBQ3</accession>
<dbReference type="EMBL" id="KT322179">
    <property type="protein sequence ID" value="AKY04358.1"/>
    <property type="molecule type" value="Genomic_DNA"/>
</dbReference>
<sequence length="102" mass="11306">MKLPPAFRTVGDSTYLLDVLNSRVRPGLVFDQQILPRFRVLFGFCAFRQANLVVFLVVLEPVLLPGHGGTRVFFVDSVAAVVVVVAFAVSRWIIPVVIRVVP</sequence>